<evidence type="ECO:0000313" key="2">
    <source>
        <dbReference type="EMBL" id="KIO22691.1"/>
    </source>
</evidence>
<feature type="region of interest" description="Disordered" evidence="1">
    <location>
        <begin position="544"/>
        <end position="566"/>
    </location>
</feature>
<feature type="compositionally biased region" description="Polar residues" evidence="1">
    <location>
        <begin position="11"/>
        <end position="25"/>
    </location>
</feature>
<gene>
    <name evidence="2" type="ORF">M407DRAFT_116360</name>
</gene>
<feature type="compositionally biased region" description="Pro residues" evidence="1">
    <location>
        <begin position="42"/>
        <end position="58"/>
    </location>
</feature>
<dbReference type="HOGENOM" id="CLU_374921_0_0_1"/>
<evidence type="ECO:0000256" key="1">
    <source>
        <dbReference type="SAM" id="MobiDB-lite"/>
    </source>
</evidence>
<accession>A0A0C3QBT7</accession>
<feature type="compositionally biased region" description="Basic and acidic residues" evidence="1">
    <location>
        <begin position="475"/>
        <end position="487"/>
    </location>
</feature>
<feature type="compositionally biased region" description="Low complexity" evidence="1">
    <location>
        <begin position="432"/>
        <end position="442"/>
    </location>
</feature>
<protein>
    <submittedName>
        <fullName evidence="2">Uncharacterized protein</fullName>
    </submittedName>
</protein>
<keyword evidence="3" id="KW-1185">Reference proteome</keyword>
<evidence type="ECO:0000313" key="3">
    <source>
        <dbReference type="Proteomes" id="UP000054248"/>
    </source>
</evidence>
<feature type="region of interest" description="Disordered" evidence="1">
    <location>
        <begin position="399"/>
        <end position="418"/>
    </location>
</feature>
<dbReference type="AlphaFoldDB" id="A0A0C3QBT7"/>
<feature type="compositionally biased region" description="Acidic residues" evidence="1">
    <location>
        <begin position="761"/>
        <end position="774"/>
    </location>
</feature>
<dbReference type="EMBL" id="KN823103">
    <property type="protein sequence ID" value="KIO22691.1"/>
    <property type="molecule type" value="Genomic_DNA"/>
</dbReference>
<dbReference type="Proteomes" id="UP000054248">
    <property type="component" value="Unassembled WGS sequence"/>
</dbReference>
<feature type="region of interest" description="Disordered" evidence="1">
    <location>
        <begin position="1"/>
        <end position="100"/>
    </location>
</feature>
<dbReference type="STRING" id="1051891.A0A0C3QBT7"/>
<proteinExistence type="predicted"/>
<feature type="compositionally biased region" description="Basic and acidic residues" evidence="1">
    <location>
        <begin position="443"/>
        <end position="456"/>
    </location>
</feature>
<feature type="region of interest" description="Disordered" evidence="1">
    <location>
        <begin position="758"/>
        <end position="780"/>
    </location>
</feature>
<feature type="region of interest" description="Disordered" evidence="1">
    <location>
        <begin position="508"/>
        <end position="532"/>
    </location>
</feature>
<feature type="region of interest" description="Disordered" evidence="1">
    <location>
        <begin position="423"/>
        <end position="493"/>
    </location>
</feature>
<feature type="compositionally biased region" description="Low complexity" evidence="1">
    <location>
        <begin position="85"/>
        <end position="100"/>
    </location>
</feature>
<reference evidence="3" key="2">
    <citation type="submission" date="2015-01" db="EMBL/GenBank/DDBJ databases">
        <title>Evolutionary Origins and Diversification of the Mycorrhizal Mutualists.</title>
        <authorList>
            <consortium name="DOE Joint Genome Institute"/>
            <consortium name="Mycorrhizal Genomics Consortium"/>
            <person name="Kohler A."/>
            <person name="Kuo A."/>
            <person name="Nagy L.G."/>
            <person name="Floudas D."/>
            <person name="Copeland A."/>
            <person name="Barry K.W."/>
            <person name="Cichocki N."/>
            <person name="Veneault-Fourrey C."/>
            <person name="LaButti K."/>
            <person name="Lindquist E.A."/>
            <person name="Lipzen A."/>
            <person name="Lundell T."/>
            <person name="Morin E."/>
            <person name="Murat C."/>
            <person name="Riley R."/>
            <person name="Ohm R."/>
            <person name="Sun H."/>
            <person name="Tunlid A."/>
            <person name="Henrissat B."/>
            <person name="Grigoriev I.V."/>
            <person name="Hibbett D.S."/>
            <person name="Martin F."/>
        </authorList>
    </citation>
    <scope>NUCLEOTIDE SEQUENCE [LARGE SCALE GENOMIC DNA]</scope>
    <source>
        <strain evidence="3">MUT 4182</strain>
    </source>
</reference>
<organism evidence="2 3">
    <name type="scientific">Tulasnella calospora MUT 4182</name>
    <dbReference type="NCBI Taxonomy" id="1051891"/>
    <lineage>
        <taxon>Eukaryota</taxon>
        <taxon>Fungi</taxon>
        <taxon>Dikarya</taxon>
        <taxon>Basidiomycota</taxon>
        <taxon>Agaricomycotina</taxon>
        <taxon>Agaricomycetes</taxon>
        <taxon>Cantharellales</taxon>
        <taxon>Tulasnellaceae</taxon>
        <taxon>Tulasnella</taxon>
    </lineage>
</organism>
<name>A0A0C3QBT7_9AGAM</name>
<reference evidence="2 3" key="1">
    <citation type="submission" date="2014-04" db="EMBL/GenBank/DDBJ databases">
        <authorList>
            <consortium name="DOE Joint Genome Institute"/>
            <person name="Kuo A."/>
            <person name="Girlanda M."/>
            <person name="Perotto S."/>
            <person name="Kohler A."/>
            <person name="Nagy L.G."/>
            <person name="Floudas D."/>
            <person name="Copeland A."/>
            <person name="Barry K.W."/>
            <person name="Cichocki N."/>
            <person name="Veneault-Fourrey C."/>
            <person name="LaButti K."/>
            <person name="Lindquist E.A."/>
            <person name="Lipzen A."/>
            <person name="Lundell T."/>
            <person name="Morin E."/>
            <person name="Murat C."/>
            <person name="Sun H."/>
            <person name="Tunlid A."/>
            <person name="Henrissat B."/>
            <person name="Grigoriev I.V."/>
            <person name="Hibbett D.S."/>
            <person name="Martin F."/>
            <person name="Nordberg H.P."/>
            <person name="Cantor M.N."/>
            <person name="Hua S.X."/>
        </authorList>
    </citation>
    <scope>NUCLEOTIDE SEQUENCE [LARGE SCALE GENOMIC DNA]</scope>
    <source>
        <strain evidence="2 3">MUT 4182</strain>
    </source>
</reference>
<dbReference type="OrthoDB" id="1734943at2759"/>
<sequence length="780" mass="81385">MRASIFGNLRSGVNSAAGSPSNTPLSAPKADSAAYNDVEPLSLPPPATNNVLGPPPITAPRSRPLTRLTPFGRKASPSRIPADLPAPTASPIPSSSATVSPSLAATGGVSYLDSLGLRLGEAVNKALILPAATHPTGGAAAGITKVAANAAAVGGGAKVGAYPGSGVSEGPDAVLKGKRPLPVGRGRALGALITSELNQASNVLQDSFLHRAILRLLQRPLTVLTTNLTQQVTQLLLAPEFSPSVPVVLNATQVHALAYAHFASELLETFDTLGLGRISTRGGQSSNDGLKPLKDGLENVVSKVVGPFVSAIKTEVSAVIAELEKEPPQVGATATAMPLCSADQRFDRTLARVAPLLARVTFAGEASQSTHVQSMLATFEIGVVWGSLVALSNRPLPRCSSAEELTTPPREPSPDLALRRTMSEGRLRTQPSDSSLSTSSSDESAKTDYAGQEKRQQLPSYITPPDTPQIAPVGGKEKPSSKTKEIQPTKSSLSLSAAVNGLANWTSSSPITSPANSQASSPRQITPPSTKKLSIVKLPSLKPLSSARAPSPPMVKVAAPTPSSPLRPQLPGAAGLDPFATVYKPFVLALHALARDAKSVQLSVKRLVLPVEGGLARDAVDEALKELAGFVAFADYLAAPDTGSSVLLLGTSKDGVDLEKLMKKTREAPMLLVLPVLLRVALLSAKFDPPNNTAPSTPAPKVPDTVSAWIGLPEDEYRRSCLGGFGKADECAAIVGKAVLKNKRMGVLSWMREWLERSVREEEEDSSSDEEDEEGGRIQA</sequence>